<name>A0A5D0R0U2_9FLAO</name>
<feature type="transmembrane region" description="Helical" evidence="1">
    <location>
        <begin position="74"/>
        <end position="95"/>
    </location>
</feature>
<evidence type="ECO:0000313" key="3">
    <source>
        <dbReference type="Proteomes" id="UP000324358"/>
    </source>
</evidence>
<comment type="caution">
    <text evidence="2">The sequence shown here is derived from an EMBL/GenBank/DDBJ whole genome shotgun (WGS) entry which is preliminary data.</text>
</comment>
<feature type="transmembrane region" description="Helical" evidence="1">
    <location>
        <begin position="7"/>
        <end position="28"/>
    </location>
</feature>
<protein>
    <recommendedName>
        <fullName evidence="4">DUF2975 domain-containing protein</fullName>
    </recommendedName>
</protein>
<evidence type="ECO:0008006" key="4">
    <source>
        <dbReference type="Google" id="ProtNLM"/>
    </source>
</evidence>
<keyword evidence="1" id="KW-0812">Transmembrane</keyword>
<dbReference type="EMBL" id="VSKL01000001">
    <property type="protein sequence ID" value="TYB75150.1"/>
    <property type="molecule type" value="Genomic_DNA"/>
</dbReference>
<dbReference type="AlphaFoldDB" id="A0A5D0R0U2"/>
<dbReference type="Proteomes" id="UP000324358">
    <property type="component" value="Unassembled WGS sequence"/>
</dbReference>
<evidence type="ECO:0000313" key="2">
    <source>
        <dbReference type="EMBL" id="TYB75150.1"/>
    </source>
</evidence>
<keyword evidence="1" id="KW-1133">Transmembrane helix</keyword>
<proteinExistence type="predicted"/>
<accession>A0A5D0R0U2</accession>
<feature type="transmembrane region" description="Helical" evidence="1">
    <location>
        <begin position="40"/>
        <end position="62"/>
    </location>
</feature>
<feature type="transmembrane region" description="Helical" evidence="1">
    <location>
        <begin position="101"/>
        <end position="122"/>
    </location>
</feature>
<sequence length="138" mass="15671">MKFLKYLLFIIVAFLLILLVDIVFFYFMKEYASMGILMQIIIAIASGTLGLAMISLATTWVTEYISEISPSLKFASRTFIILSILNVLFWLIFIWQEDNLGVFASIVLSILILFITFSFCSANTGPKISAMMKEKELI</sequence>
<keyword evidence="1" id="KW-0472">Membrane</keyword>
<gene>
    <name evidence="2" type="ORF">ES675_03205</name>
</gene>
<dbReference type="RefSeq" id="WP_066246983.1">
    <property type="nucleotide sequence ID" value="NZ_VSKL01000001.1"/>
</dbReference>
<organism evidence="2 3">
    <name type="scientific">Bizionia algoritergicola</name>
    <dbReference type="NCBI Taxonomy" id="291187"/>
    <lineage>
        <taxon>Bacteria</taxon>
        <taxon>Pseudomonadati</taxon>
        <taxon>Bacteroidota</taxon>
        <taxon>Flavobacteriia</taxon>
        <taxon>Flavobacteriales</taxon>
        <taxon>Flavobacteriaceae</taxon>
        <taxon>Bizionia</taxon>
    </lineage>
</organism>
<evidence type="ECO:0000256" key="1">
    <source>
        <dbReference type="SAM" id="Phobius"/>
    </source>
</evidence>
<keyword evidence="3" id="KW-1185">Reference proteome</keyword>
<reference evidence="2 3" key="1">
    <citation type="submission" date="2019-08" db="EMBL/GenBank/DDBJ databases">
        <title>Genomes of Antarctic Bizionia species.</title>
        <authorList>
            <person name="Bowman J.P."/>
        </authorList>
    </citation>
    <scope>NUCLEOTIDE SEQUENCE [LARGE SCALE GENOMIC DNA]</scope>
    <source>
        <strain evidence="2 3">APA-1</strain>
    </source>
</reference>